<feature type="region of interest" description="Disordered" evidence="1">
    <location>
        <begin position="262"/>
        <end position="297"/>
    </location>
</feature>
<feature type="compositionally biased region" description="Basic and acidic residues" evidence="1">
    <location>
        <begin position="262"/>
        <end position="290"/>
    </location>
</feature>
<accession>A0A7S1YWY9</accession>
<evidence type="ECO:0000313" key="2">
    <source>
        <dbReference type="EMBL" id="CAD9321659.1"/>
    </source>
</evidence>
<reference evidence="2" key="1">
    <citation type="submission" date="2021-01" db="EMBL/GenBank/DDBJ databases">
        <authorList>
            <person name="Corre E."/>
            <person name="Pelletier E."/>
            <person name="Niang G."/>
            <person name="Scheremetjew M."/>
            <person name="Finn R."/>
            <person name="Kale V."/>
            <person name="Holt S."/>
            <person name="Cochrane G."/>
            <person name="Meng A."/>
            <person name="Brown T."/>
            <person name="Cohen L."/>
        </authorList>
    </citation>
    <scope>NUCLEOTIDE SEQUENCE</scope>
    <source>
        <strain evidence="2">Pop2</strain>
    </source>
</reference>
<name>A0A7S1YWY9_9STRA</name>
<protein>
    <submittedName>
        <fullName evidence="2">Uncharacterized protein</fullName>
    </submittedName>
</protein>
<evidence type="ECO:0000256" key="1">
    <source>
        <dbReference type="SAM" id="MobiDB-lite"/>
    </source>
</evidence>
<dbReference type="AlphaFoldDB" id="A0A7S1YWY9"/>
<proteinExistence type="predicted"/>
<dbReference type="EMBL" id="HBGN01010311">
    <property type="protein sequence ID" value="CAD9321659.1"/>
    <property type="molecule type" value="Transcribed_RNA"/>
</dbReference>
<gene>
    <name evidence="2" type="ORF">DBRI1063_LOCUS6618</name>
</gene>
<organism evidence="2">
    <name type="scientific">Ditylum brightwellii</name>
    <dbReference type="NCBI Taxonomy" id="49249"/>
    <lineage>
        <taxon>Eukaryota</taxon>
        <taxon>Sar</taxon>
        <taxon>Stramenopiles</taxon>
        <taxon>Ochrophyta</taxon>
        <taxon>Bacillariophyta</taxon>
        <taxon>Mediophyceae</taxon>
        <taxon>Lithodesmiophycidae</taxon>
        <taxon>Lithodesmiales</taxon>
        <taxon>Lithodesmiaceae</taxon>
        <taxon>Ditylum</taxon>
    </lineage>
</organism>
<sequence length="542" mass="61670">MTPVTSTKILQATQMSLSLSKNLTPRYQSRTIITKGRVPSHPLKGKIHAPIARSYVSVNNIDSQKKNNEETTKNGEKEKKLFADSVEIAVRAYLYQKYPHSFMIQNKNDGGEISRVPLSSGNEAPCSISRINKLATLNGYHPLPPSKMITTNRVNLAEGVMAIANKTSTAFIKQNYIFYSRPSTSCRKQTFQSKTQQHRHVPFVQKNFRPFEILETKVEERLNLWEEQLKMKQKESVNYVASKVQDAIQQILRTVMKRRDESKEEYQKQQQVHDEQQKDNTTKLSTKRDNANNSVQEEIEEEEDLIVLSRITGEMFLIENIPPSYRLLILPLPNALIEKKKTVVPYQLRHARSGRIITSSLVIFGAIPLMYRSLVFTMDHPWLARAVAASVVGSVGYSLWSYRYGARTRQDAALCAALSSRMVARDNTLVCALREEIVRVLALEVIDLYHSMSEEQHRLLNKKDDKSPKKTEESAEIETFEVAVALGLIQKRSVASEVDVVDVGTNDNYEDNNTGLWRSLSLSSAQRELSQKTSDFMNGRID</sequence>